<feature type="domain" description="Porphobilinogen deaminase C-terminal" evidence="10">
    <location>
        <begin position="235"/>
        <end position="303"/>
    </location>
</feature>
<evidence type="ECO:0000256" key="8">
    <source>
        <dbReference type="HAMAP-Rule" id="MF_00260"/>
    </source>
</evidence>
<dbReference type="InterPro" id="IPR022417">
    <property type="entry name" value="Porphobilin_deaminase_N"/>
</dbReference>
<dbReference type="HAMAP" id="MF_00260">
    <property type="entry name" value="Porphobil_deam"/>
    <property type="match status" value="1"/>
</dbReference>
<dbReference type="OrthoDB" id="9810298at2"/>
<evidence type="ECO:0000256" key="1">
    <source>
        <dbReference type="ARBA" id="ARBA00002869"/>
    </source>
</evidence>
<dbReference type="GO" id="GO:0005737">
    <property type="term" value="C:cytoplasm"/>
    <property type="evidence" value="ECO:0007669"/>
    <property type="project" value="UniProtKB-UniRule"/>
</dbReference>
<dbReference type="PRINTS" id="PR00151">
    <property type="entry name" value="PORPHBDMNASE"/>
</dbReference>
<evidence type="ECO:0000313" key="12">
    <source>
        <dbReference type="Proteomes" id="UP000273675"/>
    </source>
</evidence>
<dbReference type="EC" id="2.5.1.61" evidence="8"/>
<accession>A0A495D2H1</accession>
<dbReference type="EMBL" id="RBIM01000005">
    <property type="protein sequence ID" value="RKQ95978.1"/>
    <property type="molecule type" value="Genomic_DNA"/>
</dbReference>
<evidence type="ECO:0000259" key="10">
    <source>
        <dbReference type="Pfam" id="PF03900"/>
    </source>
</evidence>
<name>A0A495D2H1_9PROT</name>
<evidence type="ECO:0000256" key="5">
    <source>
        <dbReference type="ARBA" id="ARBA00022679"/>
    </source>
</evidence>
<dbReference type="UniPathway" id="UPA00251">
    <property type="reaction ID" value="UER00319"/>
</dbReference>
<comment type="caution">
    <text evidence="11">The sequence shown here is derived from an EMBL/GenBank/DDBJ whole genome shotgun (WGS) entry which is preliminary data.</text>
</comment>
<dbReference type="Pfam" id="PF03900">
    <property type="entry name" value="Porphobil_deamC"/>
    <property type="match status" value="1"/>
</dbReference>
<proteinExistence type="inferred from homology"/>
<dbReference type="NCBIfam" id="TIGR00212">
    <property type="entry name" value="hemC"/>
    <property type="match status" value="1"/>
</dbReference>
<dbReference type="InterPro" id="IPR022418">
    <property type="entry name" value="Porphobilinogen_deaminase_C"/>
</dbReference>
<keyword evidence="6 8" id="KW-0627">Porphyrin biosynthesis</keyword>
<comment type="subunit">
    <text evidence="4 8">Monomer.</text>
</comment>
<keyword evidence="5 8" id="KW-0808">Transferase</keyword>
<reference evidence="11 12" key="1">
    <citation type="submission" date="2018-10" db="EMBL/GenBank/DDBJ databases">
        <title>Genomic Encyclopedia of Type Strains, Phase IV (KMG-IV): sequencing the most valuable type-strain genomes for metagenomic binning, comparative biology and taxonomic classification.</title>
        <authorList>
            <person name="Goeker M."/>
        </authorList>
    </citation>
    <scope>NUCLEOTIDE SEQUENCE [LARGE SCALE GENOMIC DNA]</scope>
    <source>
        <strain evidence="11 12">DSM 4734</strain>
    </source>
</reference>
<dbReference type="PANTHER" id="PTHR11557">
    <property type="entry name" value="PORPHOBILINOGEN DEAMINASE"/>
    <property type="match status" value="1"/>
</dbReference>
<evidence type="ECO:0000313" key="11">
    <source>
        <dbReference type="EMBL" id="RKQ95978.1"/>
    </source>
</evidence>
<protein>
    <recommendedName>
        <fullName evidence="8">Porphobilinogen deaminase</fullName>
        <shortName evidence="8">PBG</shortName>
        <ecNumber evidence="8">2.5.1.61</ecNumber>
    </recommendedName>
    <alternativeName>
        <fullName evidence="8">Hydroxymethylbilane synthase</fullName>
        <shortName evidence="8">HMBS</shortName>
    </alternativeName>
    <alternativeName>
        <fullName evidence="8">Pre-uroporphyrinogen synthase</fullName>
    </alternativeName>
</protein>
<dbReference type="InterPro" id="IPR036803">
    <property type="entry name" value="Porphobilinogen_deaminase_C_sf"/>
</dbReference>
<comment type="miscellaneous">
    <text evidence="8">The porphobilinogen subunits are added to the dipyrromethane group.</text>
</comment>
<feature type="modified residue" description="S-(dipyrrolylmethanemethyl)cysteine" evidence="8">
    <location>
        <position position="251"/>
    </location>
</feature>
<organism evidence="11 12">
    <name type="scientific">Maricaulis maris</name>
    <dbReference type="NCBI Taxonomy" id="74318"/>
    <lineage>
        <taxon>Bacteria</taxon>
        <taxon>Pseudomonadati</taxon>
        <taxon>Pseudomonadota</taxon>
        <taxon>Alphaproteobacteria</taxon>
        <taxon>Maricaulales</taxon>
        <taxon>Maricaulaceae</taxon>
        <taxon>Maricaulis</taxon>
    </lineage>
</organism>
<dbReference type="SUPFAM" id="SSF54782">
    <property type="entry name" value="Porphobilinogen deaminase (hydroxymethylbilane synthase), C-terminal domain"/>
    <property type="match status" value="1"/>
</dbReference>
<dbReference type="Gene3D" id="3.40.190.10">
    <property type="entry name" value="Periplasmic binding protein-like II"/>
    <property type="match status" value="2"/>
</dbReference>
<dbReference type="GO" id="GO:0004418">
    <property type="term" value="F:hydroxymethylbilane synthase activity"/>
    <property type="evidence" value="ECO:0007669"/>
    <property type="project" value="UniProtKB-UniRule"/>
</dbReference>
<dbReference type="InterPro" id="IPR022419">
    <property type="entry name" value="Porphobilin_deaminase_cofac_BS"/>
</dbReference>
<dbReference type="PROSITE" id="PS00533">
    <property type="entry name" value="PORPHOBILINOGEN_DEAM"/>
    <property type="match status" value="1"/>
</dbReference>
<dbReference type="GO" id="GO:0006782">
    <property type="term" value="P:protoporphyrinogen IX biosynthetic process"/>
    <property type="evidence" value="ECO:0007669"/>
    <property type="project" value="UniProtKB-UniRule"/>
</dbReference>
<dbReference type="SUPFAM" id="SSF53850">
    <property type="entry name" value="Periplasmic binding protein-like II"/>
    <property type="match status" value="1"/>
</dbReference>
<dbReference type="FunFam" id="3.40.190.10:FF:000005">
    <property type="entry name" value="Porphobilinogen deaminase"/>
    <property type="match status" value="1"/>
</dbReference>
<dbReference type="InterPro" id="IPR000860">
    <property type="entry name" value="HemC"/>
</dbReference>
<comment type="similarity">
    <text evidence="3 8">Belongs to the HMBS family.</text>
</comment>
<comment type="pathway">
    <text evidence="2">Porphyrin-containing compound metabolism; protoporphyrin-IX biosynthesis; coproporphyrinogen-III from 5-aminolevulinate: step 2/4.</text>
</comment>
<comment type="function">
    <text evidence="1 8">Tetrapolymerization of the monopyrrole PBG into the hydroxymethylbilane pre-uroporphyrinogen in several discrete steps.</text>
</comment>
<dbReference type="Gene3D" id="3.30.160.40">
    <property type="entry name" value="Porphobilinogen deaminase, C-terminal domain"/>
    <property type="match status" value="1"/>
</dbReference>
<evidence type="ECO:0000256" key="3">
    <source>
        <dbReference type="ARBA" id="ARBA00005638"/>
    </source>
</evidence>
<dbReference type="Proteomes" id="UP000273675">
    <property type="component" value="Unassembled WGS sequence"/>
</dbReference>
<sequence length="321" mass="34153">MKPPSRPLAIATRRSPLALVQARDVQARLAAQCGLSGDGVEAHFPILGLVSTGDMIQDRTLIEAGGKGLFTKEIDEAQLDGRAAFAVHSMKDVPTVLPDGLVVGALLEREDPHDMLIARNGETRLADLPAGVTVGTASLRRQAQLLHKRPDLTVVPLRGNVDTRLGKLSAGEIYATFLARAGLNRLGRDEARRDPLHADEMLPAAAQGAVGVAIRAGDEEAANHLIGLHHRDTELAVTAERAFLAELDGSCRTPIAAHVNKVSMDFIGEVLTPDGKQCWRKQIRFDMTTATPDSAREAGHRLGRAVRDAAGDDLAAALVGA</sequence>
<feature type="domain" description="Porphobilinogen deaminase N-terminal" evidence="9">
    <location>
        <begin position="8"/>
        <end position="221"/>
    </location>
</feature>
<comment type="cofactor">
    <cofactor evidence="8">
        <name>dipyrromethane</name>
        <dbReference type="ChEBI" id="CHEBI:60342"/>
    </cofactor>
    <text evidence="8">Binds 1 dipyrromethane group covalently.</text>
</comment>
<dbReference type="PANTHER" id="PTHR11557:SF0">
    <property type="entry name" value="PORPHOBILINOGEN DEAMINASE"/>
    <property type="match status" value="1"/>
</dbReference>
<comment type="catalytic activity">
    <reaction evidence="7 8">
        <text>4 porphobilinogen + H2O = hydroxymethylbilane + 4 NH4(+)</text>
        <dbReference type="Rhea" id="RHEA:13185"/>
        <dbReference type="ChEBI" id="CHEBI:15377"/>
        <dbReference type="ChEBI" id="CHEBI:28938"/>
        <dbReference type="ChEBI" id="CHEBI:57845"/>
        <dbReference type="ChEBI" id="CHEBI:58126"/>
        <dbReference type="EC" id="2.5.1.61"/>
    </reaction>
</comment>
<gene>
    <name evidence="8" type="primary">hemC</name>
    <name evidence="11" type="ORF">C7435_2226</name>
</gene>
<evidence type="ECO:0000259" key="9">
    <source>
        <dbReference type="Pfam" id="PF01379"/>
    </source>
</evidence>
<evidence type="ECO:0000256" key="6">
    <source>
        <dbReference type="ARBA" id="ARBA00023244"/>
    </source>
</evidence>
<evidence type="ECO:0000256" key="4">
    <source>
        <dbReference type="ARBA" id="ARBA00011245"/>
    </source>
</evidence>
<dbReference type="AlphaFoldDB" id="A0A495D2H1"/>
<dbReference type="PIRSF" id="PIRSF001438">
    <property type="entry name" value="4pyrrol_synth_OHMeBilane_synth"/>
    <property type="match status" value="1"/>
</dbReference>
<dbReference type="RefSeq" id="WP_121211532.1">
    <property type="nucleotide sequence ID" value="NZ_RBIM01000005.1"/>
</dbReference>
<evidence type="ECO:0000256" key="7">
    <source>
        <dbReference type="ARBA" id="ARBA00048169"/>
    </source>
</evidence>
<evidence type="ECO:0000256" key="2">
    <source>
        <dbReference type="ARBA" id="ARBA00004735"/>
    </source>
</evidence>
<dbReference type="Pfam" id="PF01379">
    <property type="entry name" value="Porphobil_deam"/>
    <property type="match status" value="1"/>
</dbReference>